<accession>A0A485K8D4</accession>
<dbReference type="SMART" id="SM00671">
    <property type="entry name" value="SEL1"/>
    <property type="match status" value="8"/>
</dbReference>
<dbReference type="SUPFAM" id="SSF81901">
    <property type="entry name" value="HCP-like"/>
    <property type="match status" value="3"/>
</dbReference>
<evidence type="ECO:0000256" key="2">
    <source>
        <dbReference type="SAM" id="MobiDB-lite"/>
    </source>
</evidence>
<evidence type="ECO:0000313" key="5">
    <source>
        <dbReference type="Proteomes" id="UP000332933"/>
    </source>
</evidence>
<dbReference type="PANTHER" id="PTHR11102:SF160">
    <property type="entry name" value="ERAD-ASSOCIATED E3 UBIQUITIN-PROTEIN LIGASE COMPONENT HRD3"/>
    <property type="match status" value="1"/>
</dbReference>
<dbReference type="AlphaFoldDB" id="A0A485K8D4"/>
<dbReference type="InterPro" id="IPR011990">
    <property type="entry name" value="TPR-like_helical_dom_sf"/>
</dbReference>
<dbReference type="EMBL" id="CAADRA010000071">
    <property type="protein sequence ID" value="VFT78277.1"/>
    <property type="molecule type" value="Genomic_DNA"/>
</dbReference>
<dbReference type="Pfam" id="PF08238">
    <property type="entry name" value="Sel1"/>
    <property type="match status" value="8"/>
</dbReference>
<dbReference type="EMBL" id="VJMH01000071">
    <property type="protein sequence ID" value="KAF0719422.1"/>
    <property type="molecule type" value="Genomic_DNA"/>
</dbReference>
<name>A0A485K8D4_9STRA</name>
<organism evidence="4 5">
    <name type="scientific">Aphanomyces stellatus</name>
    <dbReference type="NCBI Taxonomy" id="120398"/>
    <lineage>
        <taxon>Eukaryota</taxon>
        <taxon>Sar</taxon>
        <taxon>Stramenopiles</taxon>
        <taxon>Oomycota</taxon>
        <taxon>Saprolegniomycetes</taxon>
        <taxon>Saprolegniales</taxon>
        <taxon>Verrucalvaceae</taxon>
        <taxon>Aphanomyces</taxon>
    </lineage>
</organism>
<reference evidence="4 5" key="1">
    <citation type="submission" date="2019-03" db="EMBL/GenBank/DDBJ databases">
        <authorList>
            <person name="Gaulin E."/>
            <person name="Dumas B."/>
        </authorList>
    </citation>
    <scope>NUCLEOTIDE SEQUENCE [LARGE SCALE GENOMIC DNA]</scope>
    <source>
        <strain evidence="4">CBS 568.67</strain>
    </source>
</reference>
<dbReference type="InterPro" id="IPR050767">
    <property type="entry name" value="Sel1_AlgK"/>
</dbReference>
<keyword evidence="5" id="KW-1185">Reference proteome</keyword>
<dbReference type="OrthoDB" id="200773at2759"/>
<evidence type="ECO:0000313" key="3">
    <source>
        <dbReference type="EMBL" id="KAF0719422.1"/>
    </source>
</evidence>
<dbReference type="Gene3D" id="1.25.40.10">
    <property type="entry name" value="Tetratricopeptide repeat domain"/>
    <property type="match status" value="2"/>
</dbReference>
<feature type="region of interest" description="Disordered" evidence="2">
    <location>
        <begin position="1"/>
        <end position="33"/>
    </location>
</feature>
<evidence type="ECO:0000256" key="1">
    <source>
        <dbReference type="ARBA" id="ARBA00038101"/>
    </source>
</evidence>
<gene>
    <name evidence="4" type="primary">Aste57867_1055</name>
    <name evidence="3" type="ORF">As57867_001054</name>
    <name evidence="4" type="ORF">ASTE57867_1055</name>
</gene>
<dbReference type="Proteomes" id="UP000332933">
    <property type="component" value="Unassembled WGS sequence"/>
</dbReference>
<reference evidence="3" key="2">
    <citation type="submission" date="2019-06" db="EMBL/GenBank/DDBJ databases">
        <title>Genomics analysis of Aphanomyces spp. identifies a new class of oomycete effector associated with host adaptation.</title>
        <authorList>
            <person name="Gaulin E."/>
        </authorList>
    </citation>
    <scope>NUCLEOTIDE SEQUENCE</scope>
    <source>
        <strain evidence="3">CBS 578.67</strain>
    </source>
</reference>
<proteinExistence type="inferred from homology"/>
<sequence length="627" mass="68504">MLRRLSVTTSQKDKPLSPTTEKPRPTGSPVKPVVAAQLQSPRLKLNPALQDDNQAVEKVELVDEIIAQLTQLISRMDDVKPTKLRSVRLGGELRGLLGKAEDEVSAHAETFKTYAPSSPGLHIQLQNFLASLHGLLPTIEAIHAKKFLVNTFVKRSIQFAFQEISSYYSSIFTELSLAVAKATGSAAEAAVLAALSKPPEEAPVEDEEDTVDYDAMCLLGHRHFFGHGKEKDMTQAFRLYLEAAKNKQVDAMVCVGRMLRDGLGTDSDMEAAQQWFTQAAEEGSIDGVAHLGLLLMDKAAVATHPQKKQETYAMAIVRLVQAADRGIPSAQYAAGNIYLMGKLGSVDRIKAQEWFVKASALNDPKADLALGKLFYEEPDKVRATHHFLKASKDVETATEACYYLGRIYTLGEDIKADRNRGEAYFRQAADAGHTAARVELAELLLPTDPIQAFHYLLRIDNESAMPHVSFLRGCVFESPPLRSLPTALRHYAAAAELGHAKAALRAAAMHYSGLVEPKMAPNRAKAYAMYEIAAAKKDAEALNALGLMCEEGQGCPLDLAKAAAFLREAAALESAHGHFNYGCLLQHGKGVEKNSGEAKWHFQQAMQLGYTQAKRYCDPSTAAPHQP</sequence>
<dbReference type="InterPro" id="IPR006597">
    <property type="entry name" value="Sel1-like"/>
</dbReference>
<dbReference type="PANTHER" id="PTHR11102">
    <property type="entry name" value="SEL-1-LIKE PROTEIN"/>
    <property type="match status" value="1"/>
</dbReference>
<evidence type="ECO:0000313" key="4">
    <source>
        <dbReference type="EMBL" id="VFT78277.1"/>
    </source>
</evidence>
<comment type="similarity">
    <text evidence="1">Belongs to the sel-1 family.</text>
</comment>
<protein>
    <submittedName>
        <fullName evidence="4">Aste57867_1055 protein</fullName>
    </submittedName>
</protein>
<feature type="compositionally biased region" description="Polar residues" evidence="2">
    <location>
        <begin position="1"/>
        <end position="10"/>
    </location>
</feature>